<proteinExistence type="predicted"/>
<reference evidence="1 2" key="1">
    <citation type="journal article" date="2018" name="Nat. Ecol. Evol.">
        <title>Pezizomycetes genomes reveal the molecular basis of ectomycorrhizal truffle lifestyle.</title>
        <authorList>
            <person name="Murat C."/>
            <person name="Payen T."/>
            <person name="Noel B."/>
            <person name="Kuo A."/>
            <person name="Morin E."/>
            <person name="Chen J."/>
            <person name="Kohler A."/>
            <person name="Krizsan K."/>
            <person name="Balestrini R."/>
            <person name="Da Silva C."/>
            <person name="Montanini B."/>
            <person name="Hainaut M."/>
            <person name="Levati E."/>
            <person name="Barry K.W."/>
            <person name="Belfiori B."/>
            <person name="Cichocki N."/>
            <person name="Clum A."/>
            <person name="Dockter R.B."/>
            <person name="Fauchery L."/>
            <person name="Guy J."/>
            <person name="Iotti M."/>
            <person name="Le Tacon F."/>
            <person name="Lindquist E.A."/>
            <person name="Lipzen A."/>
            <person name="Malagnac F."/>
            <person name="Mello A."/>
            <person name="Molinier V."/>
            <person name="Miyauchi S."/>
            <person name="Poulain J."/>
            <person name="Riccioni C."/>
            <person name="Rubini A."/>
            <person name="Sitrit Y."/>
            <person name="Splivallo R."/>
            <person name="Traeger S."/>
            <person name="Wang M."/>
            <person name="Zifcakova L."/>
            <person name="Wipf D."/>
            <person name="Zambonelli A."/>
            <person name="Paolocci F."/>
            <person name="Nowrousian M."/>
            <person name="Ottonello S."/>
            <person name="Baldrian P."/>
            <person name="Spatafora J.W."/>
            <person name="Henrissat B."/>
            <person name="Nagy L.G."/>
            <person name="Aury J.M."/>
            <person name="Wincker P."/>
            <person name="Grigoriev I.V."/>
            <person name="Bonfante P."/>
            <person name="Martin F.M."/>
        </authorList>
    </citation>
    <scope>NUCLEOTIDE SEQUENCE [LARGE SCALE GENOMIC DNA]</scope>
    <source>
        <strain evidence="1 2">RN42</strain>
    </source>
</reference>
<dbReference type="Proteomes" id="UP000275078">
    <property type="component" value="Unassembled WGS sequence"/>
</dbReference>
<dbReference type="AlphaFoldDB" id="A0A3N4HFK5"/>
<protein>
    <submittedName>
        <fullName evidence="1">Uncharacterized protein</fullName>
    </submittedName>
</protein>
<organism evidence="1 2">
    <name type="scientific">Ascobolus immersus RN42</name>
    <dbReference type="NCBI Taxonomy" id="1160509"/>
    <lineage>
        <taxon>Eukaryota</taxon>
        <taxon>Fungi</taxon>
        <taxon>Dikarya</taxon>
        <taxon>Ascomycota</taxon>
        <taxon>Pezizomycotina</taxon>
        <taxon>Pezizomycetes</taxon>
        <taxon>Pezizales</taxon>
        <taxon>Ascobolaceae</taxon>
        <taxon>Ascobolus</taxon>
    </lineage>
</organism>
<keyword evidence="2" id="KW-1185">Reference proteome</keyword>
<dbReference type="EMBL" id="ML120007">
    <property type="protein sequence ID" value="RPA70930.1"/>
    <property type="molecule type" value="Genomic_DNA"/>
</dbReference>
<evidence type="ECO:0000313" key="2">
    <source>
        <dbReference type="Proteomes" id="UP000275078"/>
    </source>
</evidence>
<gene>
    <name evidence="1" type="ORF">BJ508DRAFT_336600</name>
</gene>
<sequence>MATNTILIVFIADFPYDFAGDRRNQVPTNWALSVPTPSNPVSLGPFRPVPGSTAIYTFFRKSDTDFAQLYTLCSHLPVSVPTPHGPPHGGVLGELAFHTAAMVANTGRQVWGVCEWENHPDVPGAIRGTFSRMITFGLEEDHADQILQIPLNLRLPIPPKTENLLRRAPDYSAIASELIPPSLVVTTGNDVSVSAMGNSNIEPPPLPFIQSFRHYPRSRATPASSSGVVTYIFYDWTNDDVPLPPPYAGLHVTFRTDFQAPIEHATPVILTAIMGSEVAERRKFRGWVSRDDFNILLDRLESGFVGTILEAHPGVLPNGSPCVSGLVTFNPQNRTL</sequence>
<accession>A0A3N4HFK5</accession>
<name>A0A3N4HFK5_ASCIM</name>
<evidence type="ECO:0000313" key="1">
    <source>
        <dbReference type="EMBL" id="RPA70930.1"/>
    </source>
</evidence>